<name>A0A538SS01_UNCEI</name>
<dbReference type="Gene3D" id="3.40.50.10320">
    <property type="entry name" value="LmbE-like"/>
    <property type="match status" value="1"/>
</dbReference>
<evidence type="ECO:0000313" key="1">
    <source>
        <dbReference type="EMBL" id="TMQ54163.1"/>
    </source>
</evidence>
<sequence length="375" mass="42647">MIDIRERLTSNERIMVIAPHPDDESIATGGVLLHAVSVHAPVRVLYMTDGEDNPWAQRATEGNWRITSDDRLRWGARRRSEALDALACLGIPPEAVGFLQFADQRLTSLLGEGAGEPARRLAEEIASWKPTALFVPSLEDRHPDHSATSVIAQLALARRECDAQPQVFTYTVHAPQGYERRGRLLVLSRPERDAKEQAILCHASQLKLRRRFLLRFLEEPERFELGQPAAVAADATHPLRLLRANCEEWSFAVRDSFRLAVDRATLFLISQGDGEVNSISLRIRYRDGRAPLFHPNGGDVIGEVTTRKNGSHLEVTIASPRLRHANLRLAKVELWWDRRLWFFDRWPWLSFGLLARPVTPIRSESEDRVRSYAER</sequence>
<dbReference type="Pfam" id="PF02585">
    <property type="entry name" value="PIG-L"/>
    <property type="match status" value="1"/>
</dbReference>
<gene>
    <name evidence="1" type="ORF">E6K74_07270</name>
</gene>
<dbReference type="PANTHER" id="PTHR12993:SF29">
    <property type="entry name" value="BLR3841 PROTEIN"/>
    <property type="match status" value="1"/>
</dbReference>
<dbReference type="EMBL" id="VBOU01000076">
    <property type="protein sequence ID" value="TMQ54163.1"/>
    <property type="molecule type" value="Genomic_DNA"/>
</dbReference>
<organism evidence="1 2">
    <name type="scientific">Eiseniibacteriota bacterium</name>
    <dbReference type="NCBI Taxonomy" id="2212470"/>
    <lineage>
        <taxon>Bacteria</taxon>
        <taxon>Candidatus Eiseniibacteriota</taxon>
    </lineage>
</organism>
<dbReference type="GO" id="GO:0016811">
    <property type="term" value="F:hydrolase activity, acting on carbon-nitrogen (but not peptide) bonds, in linear amides"/>
    <property type="evidence" value="ECO:0007669"/>
    <property type="project" value="TreeGrafter"/>
</dbReference>
<protein>
    <submittedName>
        <fullName evidence="1">PIG-L family deacetylase</fullName>
    </submittedName>
</protein>
<accession>A0A538SS01</accession>
<dbReference type="SUPFAM" id="SSF102588">
    <property type="entry name" value="LmbE-like"/>
    <property type="match status" value="1"/>
</dbReference>
<evidence type="ECO:0000313" key="2">
    <source>
        <dbReference type="Proteomes" id="UP000319829"/>
    </source>
</evidence>
<proteinExistence type="predicted"/>
<reference evidence="1 2" key="1">
    <citation type="journal article" date="2019" name="Nat. Microbiol.">
        <title>Mediterranean grassland soil C-N compound turnover is dependent on rainfall and depth, and is mediated by genomically divergent microorganisms.</title>
        <authorList>
            <person name="Diamond S."/>
            <person name="Andeer P.F."/>
            <person name="Li Z."/>
            <person name="Crits-Christoph A."/>
            <person name="Burstein D."/>
            <person name="Anantharaman K."/>
            <person name="Lane K.R."/>
            <person name="Thomas B.C."/>
            <person name="Pan C."/>
            <person name="Northen T.R."/>
            <person name="Banfield J.F."/>
        </authorList>
    </citation>
    <scope>NUCLEOTIDE SEQUENCE [LARGE SCALE GENOMIC DNA]</scope>
    <source>
        <strain evidence="1">WS_4</strain>
    </source>
</reference>
<dbReference type="Proteomes" id="UP000319829">
    <property type="component" value="Unassembled WGS sequence"/>
</dbReference>
<dbReference type="InterPro" id="IPR024078">
    <property type="entry name" value="LmbE-like_dom_sf"/>
</dbReference>
<dbReference type="AlphaFoldDB" id="A0A538SS01"/>
<comment type="caution">
    <text evidence="1">The sequence shown here is derived from an EMBL/GenBank/DDBJ whole genome shotgun (WGS) entry which is preliminary data.</text>
</comment>
<dbReference type="PANTHER" id="PTHR12993">
    <property type="entry name" value="N-ACETYLGLUCOSAMINYL-PHOSPHATIDYLINOSITOL DE-N-ACETYLASE-RELATED"/>
    <property type="match status" value="1"/>
</dbReference>
<dbReference type="InterPro" id="IPR003737">
    <property type="entry name" value="GlcNAc_PI_deacetylase-related"/>
</dbReference>